<feature type="transmembrane region" description="Helical" evidence="1">
    <location>
        <begin position="179"/>
        <end position="197"/>
    </location>
</feature>
<name>A0A2M7TJV9_UNCKA</name>
<feature type="transmembrane region" description="Helical" evidence="1">
    <location>
        <begin position="217"/>
        <end position="237"/>
    </location>
</feature>
<sequence length="441" mass="49949">MTAVEIITTVTVILGLSSGVLVLLSDPKDIIKRYYFYLTLGMVGFAITNILTKDVSISHELRDAILRANFSFAILSAIVFFLFSWKFSRRGDLLKVRVQRWVALFVPILFFFLVILSGFSNMYIANIYYDSEDLQLFTTTAFDLTYLLCIVVPILSGLFLIFSDYRFSETKEEKSRNGLFLLGSIITGVVTIIVLLVQRYFIINGLVSFFVVDTLPAISRSSFIIFFLFTTYAILRYRLFGIRVILGKLILWLGIAVFFLTGFYSVLWLEQKAIQDIFSPVGIFLNSVVAIILAVLFSLYEKQLEERIYNTIIYAKFDPGQVVELLAQRLRLDSELQTQVAALFQTFERTIRTSKMFVMVIPKSTEAVEPISVAINFTSDEQGKIETGEVINSLLENVDPSINLSKGFPQLEESVSQSLVSVGIDAIYCEETDKGYVIVLL</sequence>
<feature type="transmembrane region" description="Helical" evidence="1">
    <location>
        <begin position="34"/>
        <end position="52"/>
    </location>
</feature>
<feature type="non-terminal residue" evidence="2">
    <location>
        <position position="441"/>
    </location>
</feature>
<proteinExistence type="predicted"/>
<feature type="transmembrane region" description="Helical" evidence="1">
    <location>
        <begin position="64"/>
        <end position="83"/>
    </location>
</feature>
<comment type="caution">
    <text evidence="2">The sequence shown here is derived from an EMBL/GenBank/DDBJ whole genome shotgun (WGS) entry which is preliminary data.</text>
</comment>
<evidence type="ECO:0000313" key="2">
    <source>
        <dbReference type="EMBL" id="PIZ46480.1"/>
    </source>
</evidence>
<feature type="transmembrane region" description="Helical" evidence="1">
    <location>
        <begin position="281"/>
        <end position="300"/>
    </location>
</feature>
<dbReference type="EMBL" id="PFNL01000097">
    <property type="protein sequence ID" value="PIZ46480.1"/>
    <property type="molecule type" value="Genomic_DNA"/>
</dbReference>
<feature type="transmembrane region" description="Helical" evidence="1">
    <location>
        <begin position="104"/>
        <end position="124"/>
    </location>
</feature>
<evidence type="ECO:0000256" key="1">
    <source>
        <dbReference type="SAM" id="Phobius"/>
    </source>
</evidence>
<dbReference type="Proteomes" id="UP000228920">
    <property type="component" value="Unassembled WGS sequence"/>
</dbReference>
<dbReference type="AlphaFoldDB" id="A0A2M7TJV9"/>
<protein>
    <recommendedName>
        <fullName evidence="4">Histidine kinase N-terminal 7TM region domain-containing protein</fullName>
    </recommendedName>
</protein>
<reference evidence="3" key="1">
    <citation type="submission" date="2017-09" db="EMBL/GenBank/DDBJ databases">
        <title>Depth-based differentiation of microbial function through sediment-hosted aquifers and enrichment of novel symbionts in the deep terrestrial subsurface.</title>
        <authorList>
            <person name="Probst A.J."/>
            <person name="Ladd B."/>
            <person name="Jarett J.K."/>
            <person name="Geller-Mcgrath D.E."/>
            <person name="Sieber C.M.K."/>
            <person name="Emerson J.B."/>
            <person name="Anantharaman K."/>
            <person name="Thomas B.C."/>
            <person name="Malmstrom R."/>
            <person name="Stieglmeier M."/>
            <person name="Klingl A."/>
            <person name="Woyke T."/>
            <person name="Ryan C.M."/>
            <person name="Banfield J.F."/>
        </authorList>
    </citation>
    <scope>NUCLEOTIDE SEQUENCE [LARGE SCALE GENOMIC DNA]</scope>
</reference>
<feature type="transmembrane region" description="Helical" evidence="1">
    <location>
        <begin position="249"/>
        <end position="269"/>
    </location>
</feature>
<evidence type="ECO:0000313" key="3">
    <source>
        <dbReference type="Proteomes" id="UP000228920"/>
    </source>
</evidence>
<keyword evidence="1" id="KW-0812">Transmembrane</keyword>
<organism evidence="2 3">
    <name type="scientific">candidate division WWE3 bacterium CG_4_10_14_0_2_um_filter_41_14</name>
    <dbReference type="NCBI Taxonomy" id="1975072"/>
    <lineage>
        <taxon>Bacteria</taxon>
        <taxon>Katanobacteria</taxon>
    </lineage>
</organism>
<evidence type="ECO:0008006" key="4">
    <source>
        <dbReference type="Google" id="ProtNLM"/>
    </source>
</evidence>
<keyword evidence="1" id="KW-1133">Transmembrane helix</keyword>
<feature type="transmembrane region" description="Helical" evidence="1">
    <location>
        <begin position="6"/>
        <end position="25"/>
    </location>
</feature>
<keyword evidence="1" id="KW-0472">Membrane</keyword>
<gene>
    <name evidence="2" type="ORF">COY32_03220</name>
</gene>
<accession>A0A2M7TJV9</accession>
<feature type="transmembrane region" description="Helical" evidence="1">
    <location>
        <begin position="144"/>
        <end position="167"/>
    </location>
</feature>